<reference evidence="1" key="1">
    <citation type="journal article" date="2014" name="Int. J. Syst. Evol. Microbiol.">
        <title>Complete genome sequence of Corynebacterium casei LMG S-19264T (=DSM 44701T), isolated from a smear-ripened cheese.</title>
        <authorList>
            <consortium name="US DOE Joint Genome Institute (JGI-PGF)"/>
            <person name="Walter F."/>
            <person name="Albersmeier A."/>
            <person name="Kalinowski J."/>
            <person name="Ruckert C."/>
        </authorList>
    </citation>
    <scope>NUCLEOTIDE SEQUENCE</scope>
    <source>
        <strain evidence="1">CGMCC 1.15034</strain>
    </source>
</reference>
<proteinExistence type="predicted"/>
<accession>A0AA88BAB2</accession>
<evidence type="ECO:0000313" key="2">
    <source>
        <dbReference type="Proteomes" id="UP000625079"/>
    </source>
</evidence>
<gene>
    <name evidence="1" type="ORF">GCM10010987_44250</name>
</gene>
<sequence length="133" mass="14542">MTKEDGAALTIVDSFGRRRWLRGFKCRSDAREFGGAAGVRQETKMTDAAEPLRQYVKQKVTKELLSVERHYFGFVPGAIIFPPEADVALLTGKKPAVGDRNAMSVAPEISQNLFWSAEGTLGVDDPLDLAEGV</sequence>
<protein>
    <submittedName>
        <fullName evidence="1">Uncharacterized protein</fullName>
    </submittedName>
</protein>
<organism evidence="1 2">
    <name type="scientific">Bradyrhizobium guangdongense</name>
    <dbReference type="NCBI Taxonomy" id="1325090"/>
    <lineage>
        <taxon>Bacteria</taxon>
        <taxon>Pseudomonadati</taxon>
        <taxon>Pseudomonadota</taxon>
        <taxon>Alphaproteobacteria</taxon>
        <taxon>Hyphomicrobiales</taxon>
        <taxon>Nitrobacteraceae</taxon>
        <taxon>Bradyrhizobium</taxon>
    </lineage>
</organism>
<dbReference type="AlphaFoldDB" id="A0AA88BAB2"/>
<evidence type="ECO:0000313" key="1">
    <source>
        <dbReference type="EMBL" id="GGI27410.1"/>
    </source>
</evidence>
<dbReference type="EMBL" id="BMHC01000010">
    <property type="protein sequence ID" value="GGI27410.1"/>
    <property type="molecule type" value="Genomic_DNA"/>
</dbReference>
<name>A0AA88BAB2_9BRAD</name>
<reference evidence="1" key="2">
    <citation type="submission" date="2022-12" db="EMBL/GenBank/DDBJ databases">
        <authorList>
            <person name="Sun Q."/>
            <person name="Zhou Y."/>
        </authorList>
    </citation>
    <scope>NUCLEOTIDE SEQUENCE</scope>
    <source>
        <strain evidence="1">CGMCC 1.15034</strain>
    </source>
</reference>
<dbReference type="Proteomes" id="UP000625079">
    <property type="component" value="Unassembled WGS sequence"/>
</dbReference>
<comment type="caution">
    <text evidence="1">The sequence shown here is derived from an EMBL/GenBank/DDBJ whole genome shotgun (WGS) entry which is preliminary data.</text>
</comment>